<dbReference type="Pfam" id="PF12796">
    <property type="entry name" value="Ank_2"/>
    <property type="match status" value="4"/>
</dbReference>
<reference evidence="6 7" key="1">
    <citation type="submission" date="2023-08" db="EMBL/GenBank/DDBJ databases">
        <title>Black Yeasts Isolated from many extreme environments.</title>
        <authorList>
            <person name="Coleine C."/>
            <person name="Stajich J.E."/>
            <person name="Selbmann L."/>
        </authorList>
    </citation>
    <scope>NUCLEOTIDE SEQUENCE [LARGE SCALE GENOMIC DNA]</scope>
    <source>
        <strain evidence="6 7">CCFEE 5885</strain>
    </source>
</reference>
<sequence>MDAQAIDKEEAESILRSDSESDQGSDTLEEAILNGDLARVRQFIQDNALVDEPIRGKLPLVLAVEQGEEDVAMLLVEAGADLTLGYLAESLVSTNPMLDLSLHTRMRIDLRLVGPFLPFLYIVMGLTHIYCVLKRCVSNYIYSAMDERIYPGDAILTAIMSNERSSEHLVMTLLLRGILPQDRIHYSRVPFQLLRWASSRGHLTTVLKLLELGVFPPRPDLHDNPFNESSASNASPVFAAATSGHADVLYVFIHLCHFPVDARFPSCNNMTVLMACIAHSSWIETDEYPFKRAKRVVEILVSLGADLNLQDDDGNTALAHAFGKNHVSIGHEVAEVLLENGANPNIADKKGRTPLHLVSWFDTDTCLLISHGADVLSQDLEGNTALHCISRTYNVSGLRAILASLDSAEDPRLDVMNNKGETALQILAESAYADALQIFVDYAKARNCLLDINAHHNNTATPLERACERGAGTLDVVKVLLQCGADPNLSTHAEGKTPLHAICPDHCFRLFSRPRRGQGVMIIGGPGSGKSTLANSLAGLWGMKNLVNRSSAAHFDVKPLQPHKDEHIDRRFEQLIWSKQVPTELAELATVVSIFLCHGASVDPVWRMTGLDNHDVLSITPLGIAASAIPPSVPLLEAFLKAGADVYGMSPAGRSAFFEVCAAQGWINKGVEYLPFLVEDLKERTKVLTVEWGDIDVGFPDEHLYTECPIYRLMKRTGTKDQMLKYLEQRRAMTESENQEGSHQRKVQFQARQEMVQAYLDEQDLRSDIDNSIVNINDEPPDATALFLSYGASVAQIDALGLTALHHAAANSNFLAAHHLLKKGASLEAIDARGYTPLLYACSNRHWLRTSEWRDWKIASCPNTPTYVAWHGSLASDFLLMELLGWRGEVRRRHHTLSYYLDWKADMSVRDAAGNTALHLATQTGNPCIVAFLLRRCGDQFFKLVNELGRSALHYATSSVEVAELLLDYEAYSDIADDKKYFTFLPMDYAGPAARSPYGTRQGMLNVQDSAGNTALHYVAMEKRADIFLLYLRNKHVNVDIDVKNVEGMTAKEILKKGREFWDQVKTEFKAFL</sequence>
<keyword evidence="5" id="KW-0472">Membrane</keyword>
<keyword evidence="5" id="KW-0812">Transmembrane</keyword>
<name>A0ABR0KNE5_9EURO</name>
<proteinExistence type="predicted"/>
<evidence type="ECO:0000256" key="5">
    <source>
        <dbReference type="SAM" id="Phobius"/>
    </source>
</evidence>
<dbReference type="SUPFAM" id="SSF52540">
    <property type="entry name" value="P-loop containing nucleoside triphosphate hydrolases"/>
    <property type="match status" value="1"/>
</dbReference>
<comment type="caution">
    <text evidence="6">The sequence shown here is derived from an EMBL/GenBank/DDBJ whole genome shotgun (WGS) entry which is preliminary data.</text>
</comment>
<evidence type="ECO:0000313" key="7">
    <source>
        <dbReference type="Proteomes" id="UP001345013"/>
    </source>
</evidence>
<keyword evidence="2 3" id="KW-0040">ANK repeat</keyword>
<feature type="region of interest" description="Disordered" evidence="4">
    <location>
        <begin position="1"/>
        <end position="26"/>
    </location>
</feature>
<dbReference type="PANTHER" id="PTHR24198">
    <property type="entry name" value="ANKYRIN REPEAT AND PROTEIN KINASE DOMAIN-CONTAINING PROTEIN"/>
    <property type="match status" value="1"/>
</dbReference>
<dbReference type="EMBL" id="JAVRRG010000006">
    <property type="protein sequence ID" value="KAK5100717.1"/>
    <property type="molecule type" value="Genomic_DNA"/>
</dbReference>
<keyword evidence="5" id="KW-1133">Transmembrane helix</keyword>
<feature type="repeat" description="ANK" evidence="3">
    <location>
        <begin position="913"/>
        <end position="936"/>
    </location>
</feature>
<dbReference type="PROSITE" id="PS50297">
    <property type="entry name" value="ANK_REP_REGION"/>
    <property type="match status" value="4"/>
</dbReference>
<dbReference type="Gene3D" id="1.25.40.20">
    <property type="entry name" value="Ankyrin repeat-containing domain"/>
    <property type="match status" value="5"/>
</dbReference>
<dbReference type="SUPFAM" id="SSF48403">
    <property type="entry name" value="Ankyrin repeat"/>
    <property type="match status" value="3"/>
</dbReference>
<accession>A0ABR0KNE5</accession>
<feature type="repeat" description="ANK" evidence="3">
    <location>
        <begin position="800"/>
        <end position="832"/>
    </location>
</feature>
<feature type="repeat" description="ANK" evidence="3">
    <location>
        <begin position="458"/>
        <end position="492"/>
    </location>
</feature>
<dbReference type="SMART" id="SM00248">
    <property type="entry name" value="ANK"/>
    <property type="match status" value="14"/>
</dbReference>
<dbReference type="InterPro" id="IPR002110">
    <property type="entry name" value="Ankyrin_rpt"/>
</dbReference>
<feature type="repeat" description="ANK" evidence="3">
    <location>
        <begin position="55"/>
        <end position="82"/>
    </location>
</feature>
<evidence type="ECO:0000256" key="1">
    <source>
        <dbReference type="ARBA" id="ARBA00022737"/>
    </source>
</evidence>
<feature type="transmembrane region" description="Helical" evidence="5">
    <location>
        <begin position="112"/>
        <end position="130"/>
    </location>
</feature>
<gene>
    <name evidence="6" type="ORF">LTR24_000863</name>
</gene>
<keyword evidence="1" id="KW-0677">Repeat</keyword>
<dbReference type="PANTHER" id="PTHR24198:SF165">
    <property type="entry name" value="ANKYRIN REPEAT-CONTAINING PROTEIN-RELATED"/>
    <property type="match status" value="1"/>
</dbReference>
<feature type="repeat" description="ANK" evidence="3">
    <location>
        <begin position="313"/>
        <end position="349"/>
    </location>
</feature>
<dbReference type="InterPro" id="IPR027417">
    <property type="entry name" value="P-loop_NTPase"/>
</dbReference>
<evidence type="ECO:0000256" key="3">
    <source>
        <dbReference type="PROSITE-ProRule" id="PRU00023"/>
    </source>
</evidence>
<organism evidence="6 7">
    <name type="scientific">Lithohypha guttulata</name>
    <dbReference type="NCBI Taxonomy" id="1690604"/>
    <lineage>
        <taxon>Eukaryota</taxon>
        <taxon>Fungi</taxon>
        <taxon>Dikarya</taxon>
        <taxon>Ascomycota</taxon>
        <taxon>Pezizomycotina</taxon>
        <taxon>Eurotiomycetes</taxon>
        <taxon>Chaetothyriomycetidae</taxon>
        <taxon>Chaetothyriales</taxon>
        <taxon>Trichomeriaceae</taxon>
        <taxon>Lithohypha</taxon>
    </lineage>
</organism>
<keyword evidence="7" id="KW-1185">Reference proteome</keyword>
<evidence type="ECO:0000313" key="6">
    <source>
        <dbReference type="EMBL" id="KAK5100717.1"/>
    </source>
</evidence>
<evidence type="ECO:0000256" key="2">
    <source>
        <dbReference type="ARBA" id="ARBA00023043"/>
    </source>
</evidence>
<dbReference type="PROSITE" id="PS50088">
    <property type="entry name" value="ANK_REPEAT"/>
    <property type="match status" value="5"/>
</dbReference>
<dbReference type="InterPro" id="IPR036770">
    <property type="entry name" value="Ankyrin_rpt-contain_sf"/>
</dbReference>
<dbReference type="Proteomes" id="UP001345013">
    <property type="component" value="Unassembled WGS sequence"/>
</dbReference>
<evidence type="ECO:0000256" key="4">
    <source>
        <dbReference type="SAM" id="MobiDB-lite"/>
    </source>
</evidence>
<protein>
    <submittedName>
        <fullName evidence="6">Uncharacterized protein</fullName>
    </submittedName>
</protein>
<feature type="compositionally biased region" description="Basic and acidic residues" evidence="4">
    <location>
        <begin position="1"/>
        <end position="19"/>
    </location>
</feature>